<evidence type="ECO:0000256" key="1">
    <source>
        <dbReference type="SAM" id="Coils"/>
    </source>
</evidence>
<evidence type="ECO:0008006" key="5">
    <source>
        <dbReference type="Google" id="ProtNLM"/>
    </source>
</evidence>
<comment type="caution">
    <text evidence="3">The sequence shown here is derived from an EMBL/GenBank/DDBJ whole genome shotgun (WGS) entry which is preliminary data.</text>
</comment>
<dbReference type="InterPro" id="IPR026081">
    <property type="entry name" value="DISC1"/>
</dbReference>
<accession>A0A418G0Y1</accession>
<feature type="compositionally biased region" description="Low complexity" evidence="2">
    <location>
        <begin position="38"/>
        <end position="71"/>
    </location>
</feature>
<feature type="coiled-coil region" evidence="1">
    <location>
        <begin position="394"/>
        <end position="435"/>
    </location>
</feature>
<dbReference type="PANTHER" id="PTHR14332:SF3">
    <property type="entry name" value="DISRUPTED IN SCHIZOPHRENIA 1 PROTEIN"/>
    <property type="match status" value="1"/>
</dbReference>
<evidence type="ECO:0000313" key="3">
    <source>
        <dbReference type="EMBL" id="RHZ41862.1"/>
    </source>
</evidence>
<feature type="region of interest" description="Disordered" evidence="2">
    <location>
        <begin position="872"/>
        <end position="1022"/>
    </location>
</feature>
<feature type="compositionally biased region" description="Acidic residues" evidence="2">
    <location>
        <begin position="629"/>
        <end position="639"/>
    </location>
</feature>
<feature type="region of interest" description="Disordered" evidence="2">
    <location>
        <begin position="32"/>
        <end position="83"/>
    </location>
</feature>
<evidence type="ECO:0000256" key="2">
    <source>
        <dbReference type="SAM" id="MobiDB-lite"/>
    </source>
</evidence>
<dbReference type="GO" id="GO:0045111">
    <property type="term" value="C:intermediate filament cytoskeleton"/>
    <property type="evidence" value="ECO:0007669"/>
    <property type="project" value="TreeGrafter"/>
</dbReference>
<feature type="region of interest" description="Disordered" evidence="2">
    <location>
        <begin position="625"/>
        <end position="652"/>
    </location>
</feature>
<dbReference type="VEuPathDB" id="FungiDB:H257_14996"/>
<evidence type="ECO:0000313" key="4">
    <source>
        <dbReference type="Proteomes" id="UP000286510"/>
    </source>
</evidence>
<dbReference type="EMBL" id="QUTF01004009">
    <property type="protein sequence ID" value="RHZ41862.1"/>
    <property type="molecule type" value="Genomic_DNA"/>
</dbReference>
<feature type="region of interest" description="Disordered" evidence="2">
    <location>
        <begin position="786"/>
        <end position="831"/>
    </location>
</feature>
<feature type="compositionally biased region" description="Acidic residues" evidence="2">
    <location>
        <begin position="874"/>
        <end position="907"/>
    </location>
</feature>
<reference evidence="3 4" key="1">
    <citation type="submission" date="2018-08" db="EMBL/GenBank/DDBJ databases">
        <title>Aphanomyces genome sequencing and annotation.</title>
        <authorList>
            <person name="Minardi D."/>
            <person name="Oidtmann B."/>
            <person name="Van Der Giezen M."/>
            <person name="Studholme D.J."/>
        </authorList>
    </citation>
    <scope>NUCLEOTIDE SEQUENCE [LARGE SCALE GENOMIC DNA]</scope>
    <source>
        <strain evidence="3 4">FDL457</strain>
    </source>
</reference>
<protein>
    <recommendedName>
        <fullName evidence="5">UVR domain-containing protein</fullName>
    </recommendedName>
</protein>
<proteinExistence type="predicted"/>
<dbReference type="GO" id="GO:0005815">
    <property type="term" value="C:microtubule organizing center"/>
    <property type="evidence" value="ECO:0007669"/>
    <property type="project" value="TreeGrafter"/>
</dbReference>
<feature type="non-terminal residue" evidence="3">
    <location>
        <position position="1"/>
    </location>
</feature>
<dbReference type="Proteomes" id="UP000286510">
    <property type="component" value="Unassembled WGS sequence"/>
</dbReference>
<feature type="coiled-coil region" evidence="1">
    <location>
        <begin position="469"/>
        <end position="503"/>
    </location>
</feature>
<keyword evidence="1" id="KW-0175">Coiled coil</keyword>
<dbReference type="PANTHER" id="PTHR14332">
    <property type="entry name" value="DISRUPTED IN SCHIZOPHRENIA 1 PROTEIN"/>
    <property type="match status" value="1"/>
</dbReference>
<sequence>AALPAEDLSSLLANMTIRNFATNTATTIPSLVKAHSQRASMSPRGSPSSPRASLPSFALHASSSSAANTSSPAPPPASTSAEDRVAALARDFDVAATSFRNGLAQLKGEASHIVERRTMLAKQIAQFNLDLHEVEASQVQAAEDEDFERADALNATIEKLRHCLMLSQSDLRKCEQDSVGVTKQTEKLVLQHVRSAKGTWNNLSKLDDERTAALATLKAQAKAFKATERRRFAFEKQRVATELHHVTVNMDHLDSEKAEIEAAIASQCTDEYAAREHLVAEQAAVAADIAALEAKLAACRAHMAELDAGLAKADQGIQLVRQKFSRQLKRLVEREKSILKTRKEVEADEAAMHRAQEGFEAAKADFAGQLAALAGQAASVRRDLRVAAIVVRVAEEQNSTRQAKEDRVKRMESQLASLRDQVQEAEKQWALVKHQHADLSAKLTGFRTLIMTAGTTLPLLEADKKQAAADRNFKEAARLSKDIKQLEKDRAGADEQIEVLGMEIQDVDALIVDKEAAFTAATAAFQGAEKELELEALQGLYDVHHDLRVVLRQLTSEDPSRAKTDAAEVVAPSLLRPIALALVQSEFDHVVAEIEVLEDKYLLEPYVKPLEPPDEVDDASGLVTTVWSDSDDDDMEDDKEGPGPSGESAPPKAARLVEVGAGRSGSAAVHMTPAALAAKIADVEGQIQVATDEEDYELAAQLDEQLEMWVARLAALEAEQAQAPSEVDLRAELEELQHAIEALAGQIEHATDEEEYEIAAHLDEDLVAAQTRKTEIQLQLAAMEGPVVDDDDGSTHHVLHDDTSDGDHEKEDEEDLDEQGPTDEASPSEGRGLSLIEGLAEPAPAALAPASATSSSLFGGLTVAETAAVVALPEQEDDVVEQVQEKEEDEEADEGPEEVAADEDEEATLPVKEESDDDAKDASDDEHDEGVLVDDEPVEETEGDIEEGDEDGHDGAAVEGPSVPTAAAADSASDSAVEVDVSPPTSSLFGGLSLGTPVVVDSDQDEPSSGAPTTTSTASLFGGLSLQPTAPVSIVTLDNALEGPRSPTAFGSLFGGLSFSAPPPPSSSDSVPAAIAVGASSSLFGGLSLASGHTAHDVPADEAPVQALDAPIDLTAAAAAVE</sequence>
<dbReference type="AlphaFoldDB" id="A0A418G0Y1"/>
<feature type="compositionally biased region" description="Low complexity" evidence="2">
    <location>
        <begin position="955"/>
        <end position="984"/>
    </location>
</feature>
<feature type="coiled-coil region" evidence="1">
    <location>
        <begin position="699"/>
        <end position="753"/>
    </location>
</feature>
<dbReference type="Gene3D" id="1.10.287.1490">
    <property type="match status" value="1"/>
</dbReference>
<feature type="compositionally biased region" description="Basic and acidic residues" evidence="2">
    <location>
        <begin position="793"/>
        <end position="809"/>
    </location>
</feature>
<name>A0A418G0Y1_APHAT</name>
<gene>
    <name evidence="3" type="ORF">DYB26_008833</name>
</gene>
<feature type="compositionally biased region" description="Acidic residues" evidence="2">
    <location>
        <begin position="914"/>
        <end position="952"/>
    </location>
</feature>
<organism evidence="3 4">
    <name type="scientific">Aphanomyces astaci</name>
    <name type="common">Crayfish plague agent</name>
    <dbReference type="NCBI Taxonomy" id="112090"/>
    <lineage>
        <taxon>Eukaryota</taxon>
        <taxon>Sar</taxon>
        <taxon>Stramenopiles</taxon>
        <taxon>Oomycota</taxon>
        <taxon>Saprolegniomycetes</taxon>
        <taxon>Saprolegniales</taxon>
        <taxon>Verrucalvaceae</taxon>
        <taxon>Aphanomyces</taxon>
    </lineage>
</organism>
<dbReference type="GO" id="GO:0005874">
    <property type="term" value="C:microtubule"/>
    <property type="evidence" value="ECO:0007669"/>
    <property type="project" value="TreeGrafter"/>
</dbReference>
<feature type="compositionally biased region" description="Low complexity" evidence="2">
    <location>
        <begin position="1007"/>
        <end position="1019"/>
    </location>
</feature>
<feature type="compositionally biased region" description="Acidic residues" evidence="2">
    <location>
        <begin position="810"/>
        <end position="821"/>
    </location>
</feature>